<dbReference type="Proteomes" id="UP000288603">
    <property type="component" value="Unassembled WGS sequence"/>
</dbReference>
<accession>A0A444QE75</accession>
<organism evidence="1 2">
    <name type="scientific">Labedella populi</name>
    <dbReference type="NCBI Taxonomy" id="2498850"/>
    <lineage>
        <taxon>Bacteria</taxon>
        <taxon>Bacillati</taxon>
        <taxon>Actinomycetota</taxon>
        <taxon>Actinomycetes</taxon>
        <taxon>Micrococcales</taxon>
        <taxon>Microbacteriaceae</taxon>
        <taxon>Labedella</taxon>
    </lineage>
</organism>
<dbReference type="OrthoDB" id="4955170at2"/>
<name>A0A444QE75_9MICO</name>
<sequence length="290" mass="32553">MFNSELRRFPGLAEIDTAEDLALEFFADRATSYVDAVLATPDDEAATRRTRQWARHWLIDRVRTTPYGALRHRLEKRLQRSPLFRASAVANHWFREGEEDMDRVASFDEIHTAATDIRVDVFVDAGGRVVLGKTGQLEEMLLAVLKLSGRLHIADLTYLCAQRFPSVLEDGDWLTARHSTAEIEDAEDTHSNDAFVQAVEQTTDSRSAQDIFALLTEAERLALRFGDDRREVASRLGVGRSTAYSRIQSAKARLVELAGDRTRARQVMGDVLRLILDDDVAVPSIQVEGA</sequence>
<keyword evidence="2" id="KW-1185">Reference proteome</keyword>
<dbReference type="RefSeq" id="WP_128497078.1">
    <property type="nucleotide sequence ID" value="NZ_RZNC01000001.1"/>
</dbReference>
<dbReference type="AlphaFoldDB" id="A0A444QE75"/>
<reference evidence="1 2" key="1">
    <citation type="submission" date="2018-12" db="EMBL/GenBank/DDBJ databases">
        <authorList>
            <person name="Li F."/>
        </authorList>
    </citation>
    <scope>NUCLEOTIDE SEQUENCE [LARGE SCALE GENOMIC DNA]</scope>
    <source>
        <strain evidence="1 2">8H24J-4-2</strain>
    </source>
</reference>
<dbReference type="EMBL" id="RZNC01000001">
    <property type="protein sequence ID" value="RWZ67859.1"/>
    <property type="molecule type" value="Genomic_DNA"/>
</dbReference>
<gene>
    <name evidence="1" type="ORF">ELQ92_00890</name>
</gene>
<protein>
    <submittedName>
        <fullName evidence="1">Uncharacterized protein</fullName>
    </submittedName>
</protein>
<proteinExistence type="predicted"/>
<evidence type="ECO:0000313" key="2">
    <source>
        <dbReference type="Proteomes" id="UP000288603"/>
    </source>
</evidence>
<evidence type="ECO:0000313" key="1">
    <source>
        <dbReference type="EMBL" id="RWZ67859.1"/>
    </source>
</evidence>
<comment type="caution">
    <text evidence="1">The sequence shown here is derived from an EMBL/GenBank/DDBJ whole genome shotgun (WGS) entry which is preliminary data.</text>
</comment>